<evidence type="ECO:0000256" key="1">
    <source>
        <dbReference type="ARBA" id="ARBA00022630"/>
    </source>
</evidence>
<dbReference type="InterPro" id="IPR000700">
    <property type="entry name" value="PAS-assoc_C"/>
</dbReference>
<sequence length="555" mass="61825">MSAPLPPLQQRGFDDGYMLEPLNEEEIEPGSFDLVAPAPNSGVPRYSLEKRSEMLFSAEHLEMIFKDPSLLLRFTAFLGAHRPMSVAMLIYYLDAVKALRAIEYSNAVAEALDPIEGFDFTKRTPTPTENLELKLKIKESFDQLVREDLPAYITHVYIQTVSMTISRRIAGTLPIALRQASEGLAEVFCLSDPSRPDNPILFSSAEFHRTTQYGVDYVIGKNCRFLQGPKTNPFSVKRIRQKIDAGQEHCEVFLNYRRDGSPFMNLLMVAPLIDSNGVIRYFIGAQVDVSGLVKDCSDLESLQRLVDEDEITEQQKKKLQEEALPKDEFQELSDMLNLSELDIVRRWGGRMHKEVNVQTENTDPRSSENWSKPRLLINSGSPDGSKNSRGLSVSGQLRGIYENYLLVGRAPGLHIMFASPSLRVPGILLSPFMKKIGGSQRVRDELTQALADGQGVTAKLRWISKADVAGRSRWFHCTPLLAQSGKVGVWMVVLVDDEDSNPRYRQPPPVDPKFGRFGGASGISTEDGDDRSLISFALGGESRDGAASLRSHAST</sequence>
<feature type="compositionally biased region" description="Polar residues" evidence="4">
    <location>
        <begin position="378"/>
        <end position="390"/>
    </location>
</feature>
<keyword evidence="1" id="KW-0285">Flavoprotein</keyword>
<protein>
    <recommendedName>
        <fullName evidence="5">PAC domain-containing protein</fullName>
    </recommendedName>
</protein>
<dbReference type="SUPFAM" id="SSF55785">
    <property type="entry name" value="PYP-like sensor domain (PAS domain)"/>
    <property type="match status" value="1"/>
</dbReference>
<dbReference type="EMBL" id="MU254296">
    <property type="protein sequence ID" value="KAG9240979.1"/>
    <property type="molecule type" value="Genomic_DNA"/>
</dbReference>
<proteinExistence type="predicted"/>
<feature type="domain" description="PAC" evidence="5">
    <location>
        <begin position="248"/>
        <end position="301"/>
    </location>
</feature>
<evidence type="ECO:0000313" key="6">
    <source>
        <dbReference type="EMBL" id="KAG9240979.1"/>
    </source>
</evidence>
<dbReference type="PANTHER" id="PTHR47429:SF9">
    <property type="entry name" value="PAS DOMAIN-CONTAINING PROTEIN"/>
    <property type="match status" value="1"/>
</dbReference>
<evidence type="ECO:0000256" key="3">
    <source>
        <dbReference type="ARBA" id="ARBA00022991"/>
    </source>
</evidence>
<dbReference type="GO" id="GO:0005634">
    <property type="term" value="C:nucleus"/>
    <property type="evidence" value="ECO:0007669"/>
    <property type="project" value="TreeGrafter"/>
</dbReference>
<gene>
    <name evidence="6" type="ORF">BJ878DRAFT_429117</name>
</gene>
<name>A0A9P7YVY7_9HELO</name>
<accession>A0A9P7YVY7</accession>
<dbReference type="PROSITE" id="PS50113">
    <property type="entry name" value="PAC"/>
    <property type="match status" value="1"/>
</dbReference>
<organism evidence="6 7">
    <name type="scientific">Calycina marina</name>
    <dbReference type="NCBI Taxonomy" id="1763456"/>
    <lineage>
        <taxon>Eukaryota</taxon>
        <taxon>Fungi</taxon>
        <taxon>Dikarya</taxon>
        <taxon>Ascomycota</taxon>
        <taxon>Pezizomycotina</taxon>
        <taxon>Leotiomycetes</taxon>
        <taxon>Helotiales</taxon>
        <taxon>Pezizellaceae</taxon>
        <taxon>Calycina</taxon>
    </lineage>
</organism>
<dbReference type="PANTHER" id="PTHR47429">
    <property type="entry name" value="PROTEIN TWIN LOV 1"/>
    <property type="match status" value="1"/>
</dbReference>
<dbReference type="Pfam" id="PF13426">
    <property type="entry name" value="PAS_9"/>
    <property type="match status" value="1"/>
</dbReference>
<dbReference type="AlphaFoldDB" id="A0A9P7YVY7"/>
<comment type="caution">
    <text evidence="6">The sequence shown here is derived from an EMBL/GenBank/DDBJ whole genome shotgun (WGS) entry which is preliminary data.</text>
</comment>
<feature type="region of interest" description="Disordered" evidence="4">
    <location>
        <begin position="501"/>
        <end position="530"/>
    </location>
</feature>
<keyword evidence="7" id="KW-1185">Reference proteome</keyword>
<keyword evidence="3" id="KW-0157">Chromophore</keyword>
<evidence type="ECO:0000256" key="4">
    <source>
        <dbReference type="SAM" id="MobiDB-lite"/>
    </source>
</evidence>
<evidence type="ECO:0000259" key="5">
    <source>
        <dbReference type="PROSITE" id="PS50113"/>
    </source>
</evidence>
<feature type="region of interest" description="Disordered" evidence="4">
    <location>
        <begin position="355"/>
        <end position="390"/>
    </location>
</feature>
<keyword evidence="2" id="KW-0288">FMN</keyword>
<reference evidence="6" key="1">
    <citation type="journal article" date="2021" name="IMA Fungus">
        <title>Genomic characterization of three marine fungi, including Emericellopsis atlantica sp. nov. with signatures of a generalist lifestyle and marine biomass degradation.</title>
        <authorList>
            <person name="Hagestad O.C."/>
            <person name="Hou L."/>
            <person name="Andersen J.H."/>
            <person name="Hansen E.H."/>
            <person name="Altermark B."/>
            <person name="Li C."/>
            <person name="Kuhnert E."/>
            <person name="Cox R.J."/>
            <person name="Crous P.W."/>
            <person name="Spatafora J.W."/>
            <person name="Lail K."/>
            <person name="Amirebrahimi M."/>
            <person name="Lipzen A."/>
            <person name="Pangilinan J."/>
            <person name="Andreopoulos W."/>
            <person name="Hayes R.D."/>
            <person name="Ng V."/>
            <person name="Grigoriev I.V."/>
            <person name="Jackson S.A."/>
            <person name="Sutton T.D.S."/>
            <person name="Dobson A.D.W."/>
            <person name="Rama T."/>
        </authorList>
    </citation>
    <scope>NUCLEOTIDE SEQUENCE</scope>
    <source>
        <strain evidence="6">TRa3180A</strain>
    </source>
</reference>
<evidence type="ECO:0000313" key="7">
    <source>
        <dbReference type="Proteomes" id="UP000887226"/>
    </source>
</evidence>
<evidence type="ECO:0000256" key="2">
    <source>
        <dbReference type="ARBA" id="ARBA00022643"/>
    </source>
</evidence>
<dbReference type="InterPro" id="IPR035965">
    <property type="entry name" value="PAS-like_dom_sf"/>
</dbReference>
<dbReference type="OrthoDB" id="447251at2759"/>
<dbReference type="CDD" id="cd00130">
    <property type="entry name" value="PAS"/>
    <property type="match status" value="1"/>
</dbReference>
<dbReference type="Gene3D" id="3.30.450.20">
    <property type="entry name" value="PAS domain"/>
    <property type="match status" value="1"/>
</dbReference>
<dbReference type="Proteomes" id="UP000887226">
    <property type="component" value="Unassembled WGS sequence"/>
</dbReference>
<dbReference type="InterPro" id="IPR000014">
    <property type="entry name" value="PAS"/>
</dbReference>